<dbReference type="Proteomes" id="UP000191448">
    <property type="component" value="Unassembled WGS sequence"/>
</dbReference>
<evidence type="ECO:0000313" key="2">
    <source>
        <dbReference type="Proteomes" id="UP000191448"/>
    </source>
</evidence>
<dbReference type="AlphaFoldDB" id="A0A1V4T0X9"/>
<organism evidence="1 2">
    <name type="scientific">Clostridium thermobutyricum DSM 4928</name>
    <dbReference type="NCBI Taxonomy" id="1121339"/>
    <lineage>
        <taxon>Bacteria</taxon>
        <taxon>Bacillati</taxon>
        <taxon>Bacillota</taxon>
        <taxon>Clostridia</taxon>
        <taxon>Eubacteriales</taxon>
        <taxon>Clostridiaceae</taxon>
        <taxon>Clostridium</taxon>
    </lineage>
</organism>
<gene>
    <name evidence="1" type="ORF">CLTHE_02120</name>
</gene>
<evidence type="ECO:0000313" key="1">
    <source>
        <dbReference type="EMBL" id="OPX50911.1"/>
    </source>
</evidence>
<accession>A0A1V4T0X9</accession>
<dbReference type="EMBL" id="LTAY01000010">
    <property type="protein sequence ID" value="OPX50911.1"/>
    <property type="molecule type" value="Genomic_DNA"/>
</dbReference>
<sequence length="67" mass="7544">MKKLENINSELLMNTLYKLDSIVLSALETAAFAVRCLTATPLEYGVDSLNFNIVEDMSNYVQKKINT</sequence>
<comment type="caution">
    <text evidence="1">The sequence shown here is derived from an EMBL/GenBank/DDBJ whole genome shotgun (WGS) entry which is preliminary data.</text>
</comment>
<proteinExistence type="predicted"/>
<dbReference type="RefSeq" id="WP_080021603.1">
    <property type="nucleotide sequence ID" value="NZ_LTAY01000010.1"/>
</dbReference>
<name>A0A1V4T0X9_9CLOT</name>
<protein>
    <submittedName>
        <fullName evidence="1">Uncharacterized protein</fullName>
    </submittedName>
</protein>
<reference evidence="1 2" key="1">
    <citation type="submission" date="2016-02" db="EMBL/GenBank/DDBJ databases">
        <title>Genome sequence of Clostridium thermobutyricum DSM 4928.</title>
        <authorList>
            <person name="Poehlein A."/>
            <person name="Daniel R."/>
        </authorList>
    </citation>
    <scope>NUCLEOTIDE SEQUENCE [LARGE SCALE GENOMIC DNA]</scope>
    <source>
        <strain evidence="1 2">DSM 4928</strain>
    </source>
</reference>